<accession>A0A5J9UJW1</accession>
<evidence type="ECO:0000313" key="1">
    <source>
        <dbReference type="EMBL" id="TVU24079.1"/>
    </source>
</evidence>
<reference evidence="1 2" key="1">
    <citation type="journal article" date="2019" name="Sci. Rep.">
        <title>A high-quality genome of Eragrostis curvula grass provides insights into Poaceae evolution and supports new strategies to enhance forage quality.</title>
        <authorList>
            <person name="Carballo J."/>
            <person name="Santos B.A.C.M."/>
            <person name="Zappacosta D."/>
            <person name="Garbus I."/>
            <person name="Selva J.P."/>
            <person name="Gallo C.A."/>
            <person name="Diaz A."/>
            <person name="Albertini E."/>
            <person name="Caccamo M."/>
            <person name="Echenique V."/>
        </authorList>
    </citation>
    <scope>NUCLEOTIDE SEQUENCE [LARGE SCALE GENOMIC DNA]</scope>
    <source>
        <strain evidence="2">cv. Victoria</strain>
        <tissue evidence="1">Leaf</tissue>
    </source>
</reference>
<dbReference type="AlphaFoldDB" id="A0A5J9UJW1"/>
<comment type="caution">
    <text evidence="1">The sequence shown here is derived from an EMBL/GenBank/DDBJ whole genome shotgun (WGS) entry which is preliminary data.</text>
</comment>
<dbReference type="Proteomes" id="UP000324897">
    <property type="component" value="Chromosome 2"/>
</dbReference>
<proteinExistence type="predicted"/>
<gene>
    <name evidence="1" type="ORF">EJB05_26475</name>
</gene>
<keyword evidence="2" id="KW-1185">Reference proteome</keyword>
<evidence type="ECO:0000313" key="2">
    <source>
        <dbReference type="Proteomes" id="UP000324897"/>
    </source>
</evidence>
<organism evidence="1 2">
    <name type="scientific">Eragrostis curvula</name>
    <name type="common">weeping love grass</name>
    <dbReference type="NCBI Taxonomy" id="38414"/>
    <lineage>
        <taxon>Eukaryota</taxon>
        <taxon>Viridiplantae</taxon>
        <taxon>Streptophyta</taxon>
        <taxon>Embryophyta</taxon>
        <taxon>Tracheophyta</taxon>
        <taxon>Spermatophyta</taxon>
        <taxon>Magnoliopsida</taxon>
        <taxon>Liliopsida</taxon>
        <taxon>Poales</taxon>
        <taxon>Poaceae</taxon>
        <taxon>PACMAD clade</taxon>
        <taxon>Chloridoideae</taxon>
        <taxon>Eragrostideae</taxon>
        <taxon>Eragrostidinae</taxon>
        <taxon>Eragrostis</taxon>
    </lineage>
</organism>
<dbReference type="EMBL" id="RWGY01000013">
    <property type="protein sequence ID" value="TVU24079.1"/>
    <property type="molecule type" value="Genomic_DNA"/>
</dbReference>
<name>A0A5J9UJW1_9POAL</name>
<protein>
    <submittedName>
        <fullName evidence="1">Uncharacterized protein</fullName>
    </submittedName>
</protein>
<sequence length="79" mass="8886">MHHASAVIFVWLDDAGEWQRASCPYLRHAALEDAGLSWRNAVRCNPRICLMGDSPWLWCTKQSNKTTPLIEHGLTAALP</sequence>
<dbReference type="Gramene" id="TVU24079">
    <property type="protein sequence ID" value="TVU24079"/>
    <property type="gene ID" value="EJB05_26475"/>
</dbReference>